<dbReference type="EMBL" id="SIHJ01000001">
    <property type="protein sequence ID" value="TWT35966.1"/>
    <property type="molecule type" value="Genomic_DNA"/>
</dbReference>
<keyword evidence="2" id="KW-0328">Glycosyltransferase</keyword>
<keyword evidence="3" id="KW-1185">Reference proteome</keyword>
<comment type="caution">
    <text evidence="2">The sequence shown here is derived from an EMBL/GenBank/DDBJ whole genome shotgun (WGS) entry which is preliminary data.</text>
</comment>
<accession>A0A5C5VBG5</accession>
<sequence length="256" mass="28644">MLSPWAMNFRRWKKSIAWWAFARRDLMEAALVHATSEMELAELRELGARQPIAMIPNGVEPLPLTEADAAPPSRPYVLFLSRVHRKKGIQELLEAWGGLAPQGWDLVIAGPDEEGILAKAKLQTGVRYIGSVEGEPKHRLLQQASLFVLPTYSENFGVVVAESLMAGVPVITTHGAPWRCLQTERCGWWIPMQPDVLRDTLHSAMRTPPDELRAMGLRGRAYVEQQFSWPEIARQMIDVYEWVLGGGPPPACVSTD</sequence>
<dbReference type="Pfam" id="PF00534">
    <property type="entry name" value="Glycos_transf_1"/>
    <property type="match status" value="1"/>
</dbReference>
<keyword evidence="2" id="KW-0808">Transferase</keyword>
<dbReference type="Proteomes" id="UP000316714">
    <property type="component" value="Unassembled WGS sequence"/>
</dbReference>
<feature type="domain" description="Glycosyl transferase family 1" evidence="1">
    <location>
        <begin position="70"/>
        <end position="208"/>
    </location>
</feature>
<dbReference type="InterPro" id="IPR001296">
    <property type="entry name" value="Glyco_trans_1"/>
</dbReference>
<gene>
    <name evidence="2" type="primary">gumH</name>
    <name evidence="2" type="ORF">KOR34_08630</name>
</gene>
<dbReference type="GO" id="GO:0016757">
    <property type="term" value="F:glycosyltransferase activity"/>
    <property type="evidence" value="ECO:0007669"/>
    <property type="project" value="UniProtKB-KW"/>
</dbReference>
<dbReference type="OrthoDB" id="232381at2"/>
<dbReference type="SUPFAM" id="SSF53756">
    <property type="entry name" value="UDP-Glycosyltransferase/glycogen phosphorylase"/>
    <property type="match status" value="1"/>
</dbReference>
<reference evidence="2 3" key="1">
    <citation type="submission" date="2019-02" db="EMBL/GenBank/DDBJ databases">
        <title>Deep-cultivation of Planctomycetes and their phenomic and genomic characterization uncovers novel biology.</title>
        <authorList>
            <person name="Wiegand S."/>
            <person name="Jogler M."/>
            <person name="Boedeker C."/>
            <person name="Pinto D."/>
            <person name="Vollmers J."/>
            <person name="Rivas-Marin E."/>
            <person name="Kohn T."/>
            <person name="Peeters S.H."/>
            <person name="Heuer A."/>
            <person name="Rast P."/>
            <person name="Oberbeckmann S."/>
            <person name="Bunk B."/>
            <person name="Jeske O."/>
            <person name="Meyerdierks A."/>
            <person name="Storesund J.E."/>
            <person name="Kallscheuer N."/>
            <person name="Luecker S."/>
            <person name="Lage O.M."/>
            <person name="Pohl T."/>
            <person name="Merkel B.J."/>
            <person name="Hornburger P."/>
            <person name="Mueller R.-W."/>
            <person name="Bruemmer F."/>
            <person name="Labrenz M."/>
            <person name="Spormann A.M."/>
            <person name="Op Den Camp H."/>
            <person name="Overmann J."/>
            <person name="Amann R."/>
            <person name="Jetten M.S.M."/>
            <person name="Mascher T."/>
            <person name="Medema M.H."/>
            <person name="Devos D.P."/>
            <person name="Kaster A.-K."/>
            <person name="Ovreas L."/>
            <person name="Rohde M."/>
            <person name="Galperin M.Y."/>
            <person name="Jogler C."/>
        </authorList>
    </citation>
    <scope>NUCLEOTIDE SEQUENCE [LARGE SCALE GENOMIC DNA]</scope>
    <source>
        <strain evidence="2 3">KOR34</strain>
    </source>
</reference>
<evidence type="ECO:0000313" key="2">
    <source>
        <dbReference type="EMBL" id="TWT35966.1"/>
    </source>
</evidence>
<protein>
    <submittedName>
        <fullName evidence="2">GDP-mannose:cellobiosyl-diphosphopolyprenol alpha-mannosyltransferase</fullName>
        <ecNumber evidence="2">2.4.1.252</ecNumber>
    </submittedName>
</protein>
<organism evidence="2 3">
    <name type="scientific">Posidoniimonas corsicana</name>
    <dbReference type="NCBI Taxonomy" id="1938618"/>
    <lineage>
        <taxon>Bacteria</taxon>
        <taxon>Pseudomonadati</taxon>
        <taxon>Planctomycetota</taxon>
        <taxon>Planctomycetia</taxon>
        <taxon>Pirellulales</taxon>
        <taxon>Lacipirellulaceae</taxon>
        <taxon>Posidoniimonas</taxon>
    </lineage>
</organism>
<evidence type="ECO:0000259" key="1">
    <source>
        <dbReference type="Pfam" id="PF00534"/>
    </source>
</evidence>
<dbReference type="EC" id="2.4.1.252" evidence="2"/>
<dbReference type="Gene3D" id="3.40.50.2000">
    <property type="entry name" value="Glycogen Phosphorylase B"/>
    <property type="match status" value="2"/>
</dbReference>
<dbReference type="AlphaFoldDB" id="A0A5C5VBG5"/>
<dbReference type="PANTHER" id="PTHR12526:SF637">
    <property type="entry name" value="GLYCOSYLTRANSFERASE EPSF-RELATED"/>
    <property type="match status" value="1"/>
</dbReference>
<dbReference type="PANTHER" id="PTHR12526">
    <property type="entry name" value="GLYCOSYLTRANSFERASE"/>
    <property type="match status" value="1"/>
</dbReference>
<name>A0A5C5VBG5_9BACT</name>
<evidence type="ECO:0000313" key="3">
    <source>
        <dbReference type="Proteomes" id="UP000316714"/>
    </source>
</evidence>
<proteinExistence type="predicted"/>